<sequence>MINNIKSIIIILPAIVCFSSCKKTEYSFGNIKTPSEISITADIQGASASSPAGDGSGNVTITATATNAITYKIYFGNGDSVLTSSGITTYKYTILDTNTYTITVNAIGTGGATSSLSKQIKVYYLFPIPAAIDNALTNGSSRSWKIAKDSAGNFGVGPITTFTSDWYKSGPNEKPPCAYGTTVTFTHVATNNISVSVDNQGSSFLIGAATAFYGQSGGDGCYPVTTGGAQTLTLGTDDFSGANSSNSTGIQITVPGNGLVGFGTGATTYEVLYLSSRVMVLRNIGSDGNAWYQILKAN</sequence>
<organism evidence="1 2">
    <name type="scientific">Ginsengibacter hankyongi</name>
    <dbReference type="NCBI Taxonomy" id="2607284"/>
    <lineage>
        <taxon>Bacteria</taxon>
        <taxon>Pseudomonadati</taxon>
        <taxon>Bacteroidota</taxon>
        <taxon>Chitinophagia</taxon>
        <taxon>Chitinophagales</taxon>
        <taxon>Chitinophagaceae</taxon>
        <taxon>Ginsengibacter</taxon>
    </lineage>
</organism>
<dbReference type="InterPro" id="IPR035986">
    <property type="entry name" value="PKD_dom_sf"/>
</dbReference>
<comment type="caution">
    <text evidence="1">The sequence shown here is derived from an EMBL/GenBank/DDBJ whole genome shotgun (WGS) entry which is preliminary data.</text>
</comment>
<dbReference type="RefSeq" id="WP_150415841.1">
    <property type="nucleotide sequence ID" value="NZ_VYQF01000005.1"/>
</dbReference>
<dbReference type="SUPFAM" id="SSF49299">
    <property type="entry name" value="PKD domain"/>
    <property type="match status" value="1"/>
</dbReference>
<dbReference type="CDD" id="cd00146">
    <property type="entry name" value="PKD"/>
    <property type="match status" value="1"/>
</dbReference>
<dbReference type="InterPro" id="IPR013783">
    <property type="entry name" value="Ig-like_fold"/>
</dbReference>
<evidence type="ECO:0008006" key="3">
    <source>
        <dbReference type="Google" id="ProtNLM"/>
    </source>
</evidence>
<dbReference type="AlphaFoldDB" id="A0A5J5IGS0"/>
<evidence type="ECO:0000313" key="1">
    <source>
        <dbReference type="EMBL" id="KAA9037606.1"/>
    </source>
</evidence>
<evidence type="ECO:0000313" key="2">
    <source>
        <dbReference type="Proteomes" id="UP000326903"/>
    </source>
</evidence>
<dbReference type="Gene3D" id="2.60.40.10">
    <property type="entry name" value="Immunoglobulins"/>
    <property type="match status" value="1"/>
</dbReference>
<dbReference type="EMBL" id="VYQF01000005">
    <property type="protein sequence ID" value="KAA9037606.1"/>
    <property type="molecule type" value="Genomic_DNA"/>
</dbReference>
<protein>
    <recommendedName>
        <fullName evidence="3">PKD domain-containing protein</fullName>
    </recommendedName>
</protein>
<reference evidence="1 2" key="1">
    <citation type="submission" date="2019-09" db="EMBL/GenBank/DDBJ databases">
        <title>Draft genome sequence of Ginsengibacter sp. BR5-29.</title>
        <authorList>
            <person name="Im W.-T."/>
        </authorList>
    </citation>
    <scope>NUCLEOTIDE SEQUENCE [LARGE SCALE GENOMIC DNA]</scope>
    <source>
        <strain evidence="1 2">BR5-29</strain>
    </source>
</reference>
<accession>A0A5J5IGS0</accession>
<keyword evidence="2" id="KW-1185">Reference proteome</keyword>
<proteinExistence type="predicted"/>
<dbReference type="Proteomes" id="UP000326903">
    <property type="component" value="Unassembled WGS sequence"/>
</dbReference>
<gene>
    <name evidence="1" type="ORF">FW778_16050</name>
</gene>
<name>A0A5J5IGS0_9BACT</name>